<dbReference type="AlphaFoldDB" id="A0A150XUX9"/>
<evidence type="ECO:0000259" key="1">
    <source>
        <dbReference type="SMART" id="SM00867"/>
    </source>
</evidence>
<feature type="domain" description="Lipid/polyisoprenoid-binding YceI-like" evidence="1">
    <location>
        <begin position="57"/>
        <end position="221"/>
    </location>
</feature>
<dbReference type="EMBL" id="LRDB01000003">
    <property type="protein sequence ID" value="KYG82538.1"/>
    <property type="molecule type" value="Genomic_DNA"/>
</dbReference>
<reference evidence="2 3" key="1">
    <citation type="submission" date="2016-01" db="EMBL/GenBank/DDBJ databases">
        <title>Genome sequencing of Roseivirga echinicomitans KMM 6058.</title>
        <authorList>
            <person name="Selvaratnam C."/>
            <person name="Thevarajoo S."/>
            <person name="Goh K.M."/>
            <person name="Ee R."/>
            <person name="Chan K.-G."/>
            <person name="Chong C.S."/>
        </authorList>
    </citation>
    <scope>NUCLEOTIDE SEQUENCE [LARGE SCALE GENOMIC DNA]</scope>
    <source>
        <strain evidence="2 3">KMM 6058</strain>
    </source>
</reference>
<dbReference type="InterPro" id="IPR036761">
    <property type="entry name" value="TTHA0802/YceI-like_sf"/>
</dbReference>
<evidence type="ECO:0000313" key="2">
    <source>
        <dbReference type="EMBL" id="KYG82538.1"/>
    </source>
</evidence>
<dbReference type="SUPFAM" id="SSF101874">
    <property type="entry name" value="YceI-like"/>
    <property type="match status" value="1"/>
</dbReference>
<dbReference type="STRING" id="296218.AWN68_14905"/>
<keyword evidence="3" id="KW-1185">Reference proteome</keyword>
<protein>
    <recommendedName>
        <fullName evidence="1">Lipid/polyisoprenoid-binding YceI-like domain-containing protein</fullName>
    </recommendedName>
</protein>
<accession>A0A150XUX9</accession>
<evidence type="ECO:0000313" key="3">
    <source>
        <dbReference type="Proteomes" id="UP000075615"/>
    </source>
</evidence>
<proteinExistence type="predicted"/>
<dbReference type="Proteomes" id="UP000075615">
    <property type="component" value="Unassembled WGS sequence"/>
</dbReference>
<sequence>MLFGGVITVEQKCRFPALEKIVSFIRTQAKNYSMKRVILTLFVISTLFSANLMNGQTWKIDPAHSSILFNAKHSGISFVNGRFEKFEATVEGGTAEDFTNAKISFTAQVQSINTGVDGRDNHLRSADFFDMENHPTVTFKSTSFTKSGDGMYKVVGDLTMRGNTKQVELMAQHIGSIDTKDGGKKVGFQIKGSVDRNEFGVSGAGGSVAPTIEIICNVEMATQK</sequence>
<dbReference type="SMART" id="SM00867">
    <property type="entry name" value="YceI"/>
    <property type="match status" value="1"/>
</dbReference>
<organism evidence="2 3">
    <name type="scientific">Roseivirga echinicomitans</name>
    <dbReference type="NCBI Taxonomy" id="296218"/>
    <lineage>
        <taxon>Bacteria</taxon>
        <taxon>Pseudomonadati</taxon>
        <taxon>Bacteroidota</taxon>
        <taxon>Cytophagia</taxon>
        <taxon>Cytophagales</taxon>
        <taxon>Roseivirgaceae</taxon>
        <taxon>Roseivirga</taxon>
    </lineage>
</organism>
<gene>
    <name evidence="2" type="ORF">AWN68_14905</name>
</gene>
<dbReference type="InterPro" id="IPR007372">
    <property type="entry name" value="Lipid/polyisoprenoid-bd_YceI"/>
</dbReference>
<dbReference type="PANTHER" id="PTHR34406">
    <property type="entry name" value="PROTEIN YCEI"/>
    <property type="match status" value="1"/>
</dbReference>
<comment type="caution">
    <text evidence="2">The sequence shown here is derived from an EMBL/GenBank/DDBJ whole genome shotgun (WGS) entry which is preliminary data.</text>
</comment>
<dbReference type="Pfam" id="PF04264">
    <property type="entry name" value="YceI"/>
    <property type="match status" value="1"/>
</dbReference>
<name>A0A150XUX9_9BACT</name>
<dbReference type="Gene3D" id="2.40.128.110">
    <property type="entry name" value="Lipid/polyisoprenoid-binding, YceI-like"/>
    <property type="match status" value="1"/>
</dbReference>
<dbReference type="PANTHER" id="PTHR34406:SF1">
    <property type="entry name" value="PROTEIN YCEI"/>
    <property type="match status" value="1"/>
</dbReference>